<evidence type="ECO:0000256" key="3">
    <source>
        <dbReference type="ARBA" id="ARBA00023125"/>
    </source>
</evidence>
<dbReference type="PROSITE" id="PS50937">
    <property type="entry name" value="HTH_MERR_2"/>
    <property type="match status" value="1"/>
</dbReference>
<keyword evidence="3 6" id="KW-0238">DNA-binding</keyword>
<dbReference type="SUPFAM" id="SSF55136">
    <property type="entry name" value="Probable bacterial effector-binding domain"/>
    <property type="match status" value="1"/>
</dbReference>
<sequence length="272" mass="32301">MKEKFLIGEVSKLFNISKQTLRYYDSIDLLKPNIIDKNTNYRYYTIDQFEKLNTIIYLKILGFSLKKIKNYLDNRRIDNAIKLLEDQKNIIDEKINNLNLIKSRIDKKIKYISNVYNTQNKDIITLKLINKRNIVSIDLRDTENEFEVEMILSKVRNSLSSNIFISSSQMGVIIAKENIINNVFNKFKSIYFIIDDDIKINKEIKTIEENYFVTTFHKGPYFETHKTYKKLKDYIKKNNLIINGDAMEISHIDSFIEGKEKYYITEIQIPVK</sequence>
<feature type="domain" description="HTH merR-type" evidence="5">
    <location>
        <begin position="4"/>
        <end position="74"/>
    </location>
</feature>
<keyword evidence="2" id="KW-0805">Transcription regulation</keyword>
<reference evidence="6 7" key="1">
    <citation type="submission" date="2018-05" db="EMBL/GenBank/DDBJ databases">
        <title>Genomic Encyclopedia of Type Strains, Phase IV (KMG-IV): sequencing the most valuable type-strain genomes for metagenomic binning, comparative biology and taxonomic classification.</title>
        <authorList>
            <person name="Goeker M."/>
        </authorList>
    </citation>
    <scope>NUCLEOTIDE SEQUENCE [LARGE SCALE GENOMIC DNA]</scope>
    <source>
        <strain evidence="6 7">DSM 24906</strain>
    </source>
</reference>
<name>A0AA45HJP5_9BACT</name>
<dbReference type="EMBL" id="QGGI01000002">
    <property type="protein sequence ID" value="PWJ96165.1"/>
    <property type="molecule type" value="Genomic_DNA"/>
</dbReference>
<evidence type="ECO:0000256" key="2">
    <source>
        <dbReference type="ARBA" id="ARBA00023015"/>
    </source>
</evidence>
<dbReference type="SMART" id="SM00422">
    <property type="entry name" value="HTH_MERR"/>
    <property type="match status" value="1"/>
</dbReference>
<dbReference type="PANTHER" id="PTHR30204:SF69">
    <property type="entry name" value="MERR-FAMILY TRANSCRIPTIONAL REGULATOR"/>
    <property type="match status" value="1"/>
</dbReference>
<evidence type="ECO:0000313" key="6">
    <source>
        <dbReference type="EMBL" id="PWJ96165.1"/>
    </source>
</evidence>
<evidence type="ECO:0000256" key="4">
    <source>
        <dbReference type="ARBA" id="ARBA00023163"/>
    </source>
</evidence>
<dbReference type="Proteomes" id="UP000245921">
    <property type="component" value="Unassembled WGS sequence"/>
</dbReference>
<evidence type="ECO:0000256" key="1">
    <source>
        <dbReference type="ARBA" id="ARBA00022491"/>
    </source>
</evidence>
<dbReference type="Gene3D" id="3.20.80.10">
    <property type="entry name" value="Regulatory factor, effector binding domain"/>
    <property type="match status" value="1"/>
</dbReference>
<evidence type="ECO:0000259" key="5">
    <source>
        <dbReference type="PROSITE" id="PS50937"/>
    </source>
</evidence>
<organism evidence="6 7">
    <name type="scientific">Oceanotoga teriensis</name>
    <dbReference type="NCBI Taxonomy" id="515440"/>
    <lineage>
        <taxon>Bacteria</taxon>
        <taxon>Thermotogati</taxon>
        <taxon>Thermotogota</taxon>
        <taxon>Thermotogae</taxon>
        <taxon>Petrotogales</taxon>
        <taxon>Petrotogaceae</taxon>
        <taxon>Oceanotoga</taxon>
    </lineage>
</organism>
<accession>A0AA45HJP5</accession>
<evidence type="ECO:0000313" key="7">
    <source>
        <dbReference type="Proteomes" id="UP000245921"/>
    </source>
</evidence>
<keyword evidence="4" id="KW-0804">Transcription</keyword>
<dbReference type="GO" id="GO:0003677">
    <property type="term" value="F:DNA binding"/>
    <property type="evidence" value="ECO:0007669"/>
    <property type="project" value="UniProtKB-KW"/>
</dbReference>
<dbReference type="SUPFAM" id="SSF46955">
    <property type="entry name" value="Putative DNA-binding domain"/>
    <property type="match status" value="1"/>
</dbReference>
<dbReference type="InterPro" id="IPR011256">
    <property type="entry name" value="Reg_factor_effector_dom_sf"/>
</dbReference>
<dbReference type="AlphaFoldDB" id="A0AA45HJP5"/>
<dbReference type="PANTHER" id="PTHR30204">
    <property type="entry name" value="REDOX-CYCLING DRUG-SENSING TRANSCRIPTIONAL ACTIVATOR SOXR"/>
    <property type="match status" value="1"/>
</dbReference>
<dbReference type="GO" id="GO:0003700">
    <property type="term" value="F:DNA-binding transcription factor activity"/>
    <property type="evidence" value="ECO:0007669"/>
    <property type="project" value="InterPro"/>
</dbReference>
<gene>
    <name evidence="6" type="ORF">C7380_10274</name>
</gene>
<keyword evidence="7" id="KW-1185">Reference proteome</keyword>
<keyword evidence="1" id="KW-0678">Repressor</keyword>
<comment type="caution">
    <text evidence="6">The sequence shown here is derived from an EMBL/GenBank/DDBJ whole genome shotgun (WGS) entry which is preliminary data.</text>
</comment>
<dbReference type="Gene3D" id="1.10.1660.10">
    <property type="match status" value="1"/>
</dbReference>
<dbReference type="InterPro" id="IPR009061">
    <property type="entry name" value="DNA-bd_dom_put_sf"/>
</dbReference>
<dbReference type="Pfam" id="PF13411">
    <property type="entry name" value="MerR_1"/>
    <property type="match status" value="1"/>
</dbReference>
<proteinExistence type="predicted"/>
<dbReference type="CDD" id="cd01107">
    <property type="entry name" value="HTH_BmrR"/>
    <property type="match status" value="1"/>
</dbReference>
<dbReference type="InterPro" id="IPR000551">
    <property type="entry name" value="MerR-type_HTH_dom"/>
</dbReference>
<protein>
    <submittedName>
        <fullName evidence="6">DNA-binding transcriptional MerR regulator</fullName>
    </submittedName>
</protein>
<dbReference type="InterPro" id="IPR047057">
    <property type="entry name" value="MerR_fam"/>
</dbReference>
<dbReference type="RefSeq" id="WP_109603788.1">
    <property type="nucleotide sequence ID" value="NZ_JAMHJO010000001.1"/>
</dbReference>